<proteinExistence type="predicted"/>
<dbReference type="RefSeq" id="WP_078575818.1">
    <property type="nucleotide sequence ID" value="NZ_CP048261.1"/>
</dbReference>
<feature type="transmembrane region" description="Helical" evidence="2">
    <location>
        <begin position="203"/>
        <end position="226"/>
    </location>
</feature>
<dbReference type="EMBL" id="CP048261">
    <property type="protein sequence ID" value="QST85309.1"/>
    <property type="molecule type" value="Genomic_DNA"/>
</dbReference>
<dbReference type="Proteomes" id="UP000011074">
    <property type="component" value="Chromosome"/>
</dbReference>
<feature type="transmembrane region" description="Helical" evidence="2">
    <location>
        <begin position="159"/>
        <end position="182"/>
    </location>
</feature>
<feature type="compositionally biased region" description="Low complexity" evidence="1">
    <location>
        <begin position="22"/>
        <end position="36"/>
    </location>
</feature>
<keyword evidence="2" id="KW-0472">Membrane</keyword>
<keyword evidence="2" id="KW-0812">Transmembrane</keyword>
<reference evidence="5" key="1">
    <citation type="submission" date="2012-12" db="EMBL/GenBank/DDBJ databases">
        <authorList>
            <person name="Pethick F.E."/>
            <person name="MacFadyen A.C."/>
            <person name="Tang Z."/>
            <person name="Sangal V."/>
            <person name="Tze-Tze L."/>
            <person name="Chu J."/>
            <person name="Guo M."/>
            <person name="Kirby R."/>
            <person name="Hoskisson P.A."/>
            <person name="Herron P.R."/>
            <person name="Hunter I.S."/>
        </authorList>
    </citation>
    <scope>NUCLEOTIDE SEQUENCE</scope>
    <source>
        <strain evidence="5">ATCC 10970</strain>
    </source>
</reference>
<accession>A0A8A1V007</accession>
<evidence type="ECO:0000256" key="1">
    <source>
        <dbReference type="SAM" id="MobiDB-lite"/>
    </source>
</evidence>
<feature type="transmembrane region" description="Helical" evidence="2">
    <location>
        <begin position="56"/>
        <end position="80"/>
    </location>
</feature>
<gene>
    <name evidence="5" type="ORF">SRIM_038945</name>
</gene>
<feature type="domain" description="Alpha/beta-hydrolase N-terminal" evidence="4">
    <location>
        <begin position="75"/>
        <end position="281"/>
    </location>
</feature>
<feature type="transmembrane region" description="Helical" evidence="2">
    <location>
        <begin position="125"/>
        <end position="147"/>
    </location>
</feature>
<dbReference type="InterPro" id="IPR027787">
    <property type="entry name" value="Alpha/beta-hydrolase_catalytic"/>
</dbReference>
<dbReference type="Pfam" id="PF15420">
    <property type="entry name" value="Abhydrolase_9_N"/>
    <property type="match status" value="1"/>
</dbReference>
<name>A0A8A1V007_STRR1</name>
<protein>
    <recommendedName>
        <fullName evidence="7">Alpha/beta-hydrolase family protein</fullName>
    </recommendedName>
</protein>
<organism evidence="5 6">
    <name type="scientific">Streptomyces rimosus subsp. rimosus (strain ATCC 10970 / DSM 40260 / JCM 4667 / NRRL 2234)</name>
    <dbReference type="NCBI Taxonomy" id="1265868"/>
    <lineage>
        <taxon>Bacteria</taxon>
        <taxon>Bacillati</taxon>
        <taxon>Actinomycetota</taxon>
        <taxon>Actinomycetes</taxon>
        <taxon>Kitasatosporales</taxon>
        <taxon>Streptomycetaceae</taxon>
        <taxon>Streptomyces</taxon>
    </lineage>
</organism>
<keyword evidence="2" id="KW-1133">Transmembrane helix</keyword>
<evidence type="ECO:0000256" key="2">
    <source>
        <dbReference type="SAM" id="Phobius"/>
    </source>
</evidence>
<reference evidence="5" key="3">
    <citation type="journal article" date="2021" name="bioRxiv">
        <title>Bilateral symmetry of linear streptomycete chromosomes.</title>
        <authorList>
            <person name="Algora-Gallardo L."/>
            <person name="Schniete J.K."/>
            <person name="Mark D.R."/>
            <person name="Hunter I.S."/>
            <person name="Herron P.R."/>
        </authorList>
    </citation>
    <scope>NUCLEOTIDE SEQUENCE</scope>
    <source>
        <strain evidence="5">ATCC 10970</strain>
    </source>
</reference>
<dbReference type="InterPro" id="IPR027788">
    <property type="entry name" value="Alpha/beta-hydrolase_N_dom"/>
</dbReference>
<feature type="transmembrane region" description="Helical" evidence="2">
    <location>
        <begin position="86"/>
        <end position="113"/>
    </location>
</feature>
<dbReference type="Pfam" id="PF10081">
    <property type="entry name" value="Abhydrolase_9"/>
    <property type="match status" value="1"/>
</dbReference>
<dbReference type="GeneID" id="66860092"/>
<evidence type="ECO:0008006" key="7">
    <source>
        <dbReference type="Google" id="ProtNLM"/>
    </source>
</evidence>
<evidence type="ECO:0000313" key="5">
    <source>
        <dbReference type="EMBL" id="QST85309.1"/>
    </source>
</evidence>
<sequence length="594" mass="63720">MAGDGSGTPDGPLPPADDADAGADSGADAAAAEGSGPPSPPSSSSPPPKSGKRRRLFSVTLPGCWGALLFACLSFTPSLLPRGGLLQGLICGINAALGYAAGVLAAWVWRAFADRGPRRPRPRSWTVFSISAVVLFGLSFGFGQYWQYQIRRLMGVTDYNVPLAVVSPLIAALVFSLLLLIARGVRGLYRRLVRLLKRWIGPRAASAVGWTAVAALVWAIVTGLLLDGLVGLANDTFSLRDTTTEEGAHRPTTTLRSGGPGSLVPWDSLGLQGRNFTGTGPSAAAIGKFTGRPATEPIRAYAGLASSDDTEARAAQAVADLTRQGGFRRKNLLVVTTTGSGWVDPAAVDSFEYLSGGDSATVAIQYSYLPSWLSYLVDQTKAREAGRALFDAVYDTWSKLPSGQRPRLFVAGESLGSFGGETAFSGEYDLSNRTAGTLFAGPPAFNTLFREFSDRRDAGSPEVQPVYKDGRTVRFANDPAAEIPPADRPWNGSRVLYLMHPSDPIVWWSPHLVYSEPDWIGQHPGDDVLEQMVWLPFVTFWQITADLPFAADVPRGHGHTYTTEYVDAWNAVMRPPDITPQDLGRLKDIIAPEK</sequence>
<feature type="domain" description="Alpha/beta-hydrolase catalytic" evidence="3">
    <location>
        <begin position="298"/>
        <end position="586"/>
    </location>
</feature>
<reference evidence="5" key="2">
    <citation type="submission" date="2020-01" db="EMBL/GenBank/DDBJ databases">
        <authorList>
            <person name="Algora L."/>
            <person name="Schniete J.K."/>
            <person name="MacFadyen A."/>
            <person name="Hoskisson P.A."/>
            <person name="Hunter I.S."/>
            <person name="Herron P.R."/>
        </authorList>
    </citation>
    <scope>NUCLEOTIDE SEQUENCE</scope>
    <source>
        <strain evidence="5">ATCC 10970</strain>
    </source>
</reference>
<dbReference type="AlphaFoldDB" id="A0A8A1V007"/>
<evidence type="ECO:0000259" key="3">
    <source>
        <dbReference type="Pfam" id="PF10081"/>
    </source>
</evidence>
<feature type="compositionally biased region" description="Pro residues" evidence="1">
    <location>
        <begin position="37"/>
        <end position="49"/>
    </location>
</feature>
<evidence type="ECO:0000313" key="6">
    <source>
        <dbReference type="Proteomes" id="UP000011074"/>
    </source>
</evidence>
<feature type="region of interest" description="Disordered" evidence="1">
    <location>
        <begin position="1"/>
        <end position="53"/>
    </location>
</feature>
<evidence type="ECO:0000259" key="4">
    <source>
        <dbReference type="Pfam" id="PF15420"/>
    </source>
</evidence>